<dbReference type="eggNOG" id="COG0125">
    <property type="taxonomic scope" value="Bacteria"/>
</dbReference>
<dbReference type="GO" id="GO:0005524">
    <property type="term" value="F:ATP binding"/>
    <property type="evidence" value="ECO:0007669"/>
    <property type="project" value="UniProtKB-UniRule"/>
</dbReference>
<dbReference type="AlphaFoldDB" id="F3ZXS4"/>
<evidence type="ECO:0000256" key="4">
    <source>
        <dbReference type="ARBA" id="ARBA00022679"/>
    </source>
</evidence>
<dbReference type="Proteomes" id="UP000008457">
    <property type="component" value="Chromosome"/>
</dbReference>
<organism evidence="13 14">
    <name type="scientific">Mahella australiensis (strain DSM 15567 / CIP 107919 / 50-1 BON)</name>
    <dbReference type="NCBI Taxonomy" id="697281"/>
    <lineage>
        <taxon>Bacteria</taxon>
        <taxon>Bacillati</taxon>
        <taxon>Bacillota</taxon>
        <taxon>Clostridia</taxon>
        <taxon>Thermoanaerobacterales</taxon>
        <taxon>Thermoanaerobacterales Family IV. Incertae Sedis</taxon>
        <taxon>Mahella</taxon>
    </lineage>
</organism>
<accession>F3ZXS4</accession>
<dbReference type="STRING" id="697281.Mahau_0365"/>
<sequence>MSRGLFITIEGIDGSGKSTHASMLADYLNERGIPSVLTREPGGTRIGEQVRSILLDNVNSDMAAMTEVLLYAASRAQHVAQVIKPALEQGKVVLCDRFVDSSLAYQGYARGLGLDTVKTINEHALGGVWPDITLLLDISPEIAWKRILKDGFKDRLESEGLELLKVVYEGYRNIARLYSDRFYIISAADGVNDIHKKILSIIEPKLKKYRLI</sequence>
<evidence type="ECO:0000256" key="5">
    <source>
        <dbReference type="ARBA" id="ARBA00022727"/>
    </source>
</evidence>
<dbReference type="InterPro" id="IPR039430">
    <property type="entry name" value="Thymidylate_kin-like_dom"/>
</dbReference>
<comment type="catalytic activity">
    <reaction evidence="9 11">
        <text>dTMP + ATP = dTDP + ADP</text>
        <dbReference type="Rhea" id="RHEA:13517"/>
        <dbReference type="ChEBI" id="CHEBI:30616"/>
        <dbReference type="ChEBI" id="CHEBI:58369"/>
        <dbReference type="ChEBI" id="CHEBI:63528"/>
        <dbReference type="ChEBI" id="CHEBI:456216"/>
        <dbReference type="EC" id="2.7.4.9"/>
    </reaction>
</comment>
<reference evidence="14" key="1">
    <citation type="submission" date="2010-11" db="EMBL/GenBank/DDBJ databases">
        <title>The complete genome of Mahella australiensis DSM 15567.</title>
        <authorList>
            <consortium name="US DOE Joint Genome Institute (JGI-PGF)"/>
            <person name="Lucas S."/>
            <person name="Copeland A."/>
            <person name="Lapidus A."/>
            <person name="Bruce D."/>
            <person name="Goodwin L."/>
            <person name="Pitluck S."/>
            <person name="Kyrpides N."/>
            <person name="Mavromatis K."/>
            <person name="Pagani I."/>
            <person name="Ivanova N."/>
            <person name="Teshima H."/>
            <person name="Brettin T."/>
            <person name="Detter J.C."/>
            <person name="Han C."/>
            <person name="Tapia R."/>
            <person name="Land M."/>
            <person name="Hauser L."/>
            <person name="Markowitz V."/>
            <person name="Cheng J.-F."/>
            <person name="Hugenholtz P."/>
            <person name="Woyke T."/>
            <person name="Wu D."/>
            <person name="Spring S."/>
            <person name="Pukall R."/>
            <person name="Steenblock K."/>
            <person name="Schneider S."/>
            <person name="Klenk H.-P."/>
            <person name="Eisen J.A."/>
        </authorList>
    </citation>
    <scope>NUCLEOTIDE SEQUENCE [LARGE SCALE GENOMIC DNA]</scope>
    <source>
        <strain evidence="14">DSM 15567 / CIP 107919 / 50-1 BON</strain>
    </source>
</reference>
<dbReference type="PROSITE" id="PS01331">
    <property type="entry name" value="THYMIDYLATE_KINASE"/>
    <property type="match status" value="1"/>
</dbReference>
<comment type="function">
    <text evidence="10 11">Phosphorylation of dTMP to form dTDP in both de novo and salvage pathways of dTTP synthesis.</text>
</comment>
<evidence type="ECO:0000256" key="11">
    <source>
        <dbReference type="HAMAP-Rule" id="MF_00165"/>
    </source>
</evidence>
<evidence type="ECO:0000256" key="9">
    <source>
        <dbReference type="ARBA" id="ARBA00048743"/>
    </source>
</evidence>
<evidence type="ECO:0000256" key="10">
    <source>
        <dbReference type="ARBA" id="ARBA00057735"/>
    </source>
</evidence>
<dbReference type="GO" id="GO:0004798">
    <property type="term" value="F:dTMP kinase activity"/>
    <property type="evidence" value="ECO:0007669"/>
    <property type="project" value="UniProtKB-UniRule"/>
</dbReference>
<dbReference type="InterPro" id="IPR027417">
    <property type="entry name" value="P-loop_NTPase"/>
</dbReference>
<keyword evidence="5 11" id="KW-0545">Nucleotide biosynthesis</keyword>
<dbReference type="HOGENOM" id="CLU_049131_0_2_9"/>
<dbReference type="HAMAP" id="MF_00165">
    <property type="entry name" value="Thymidylate_kinase"/>
    <property type="match status" value="1"/>
</dbReference>
<comment type="similarity">
    <text evidence="1 11">Belongs to the thymidylate kinase family.</text>
</comment>
<dbReference type="EMBL" id="CP002360">
    <property type="protein sequence ID" value="AEE95581.1"/>
    <property type="molecule type" value="Genomic_DNA"/>
</dbReference>
<protein>
    <recommendedName>
        <fullName evidence="3 11">Thymidylate kinase</fullName>
        <ecNumber evidence="2 11">2.7.4.9</ecNumber>
    </recommendedName>
    <alternativeName>
        <fullName evidence="11">dTMP kinase</fullName>
    </alternativeName>
</protein>
<dbReference type="Gene3D" id="3.40.50.300">
    <property type="entry name" value="P-loop containing nucleotide triphosphate hydrolases"/>
    <property type="match status" value="1"/>
</dbReference>
<dbReference type="InterPro" id="IPR018094">
    <property type="entry name" value="Thymidylate_kinase"/>
</dbReference>
<dbReference type="PANTHER" id="PTHR10344:SF4">
    <property type="entry name" value="UMP-CMP KINASE 2, MITOCHONDRIAL"/>
    <property type="match status" value="1"/>
</dbReference>
<keyword evidence="6 11" id="KW-0547">Nucleotide-binding</keyword>
<dbReference type="InterPro" id="IPR018095">
    <property type="entry name" value="Thymidylate_kin_CS"/>
</dbReference>
<evidence type="ECO:0000259" key="12">
    <source>
        <dbReference type="Pfam" id="PF02223"/>
    </source>
</evidence>
<dbReference type="PANTHER" id="PTHR10344">
    <property type="entry name" value="THYMIDYLATE KINASE"/>
    <property type="match status" value="1"/>
</dbReference>
<evidence type="ECO:0000256" key="7">
    <source>
        <dbReference type="ARBA" id="ARBA00022777"/>
    </source>
</evidence>
<reference evidence="13 14" key="2">
    <citation type="journal article" date="2011" name="Stand. Genomic Sci.">
        <title>Complete genome sequence of Mahella australiensis type strain (50-1 BON).</title>
        <authorList>
            <person name="Sikorski J."/>
            <person name="Teshima H."/>
            <person name="Nolan M."/>
            <person name="Lucas S."/>
            <person name="Hammon N."/>
            <person name="Deshpande S."/>
            <person name="Cheng J.F."/>
            <person name="Pitluck S."/>
            <person name="Liolios K."/>
            <person name="Pagani I."/>
            <person name="Ivanova N."/>
            <person name="Huntemann M."/>
            <person name="Mavromatis K."/>
            <person name="Ovchinikova G."/>
            <person name="Pati A."/>
            <person name="Tapia R."/>
            <person name="Han C."/>
            <person name="Goodwin L."/>
            <person name="Chen A."/>
            <person name="Palaniappan K."/>
            <person name="Land M."/>
            <person name="Hauser L."/>
            <person name="Ngatchou-Djao O.D."/>
            <person name="Rohde M."/>
            <person name="Pukall R."/>
            <person name="Spring S."/>
            <person name="Abt B."/>
            <person name="Goker M."/>
            <person name="Detter J.C."/>
            <person name="Woyke T."/>
            <person name="Bristow J."/>
            <person name="Markowitz V."/>
            <person name="Hugenholtz P."/>
            <person name="Eisen J.A."/>
            <person name="Kyrpides N.C."/>
            <person name="Klenk H.P."/>
            <person name="Lapidus A."/>
        </authorList>
    </citation>
    <scope>NUCLEOTIDE SEQUENCE [LARGE SCALE GENOMIC DNA]</scope>
    <source>
        <strain evidence="14">DSM 15567 / CIP 107919 / 50-1 BON</strain>
    </source>
</reference>
<dbReference type="CDD" id="cd01672">
    <property type="entry name" value="TMPK"/>
    <property type="match status" value="1"/>
</dbReference>
<evidence type="ECO:0000313" key="14">
    <source>
        <dbReference type="Proteomes" id="UP000008457"/>
    </source>
</evidence>
<keyword evidence="7 11" id="KW-0418">Kinase</keyword>
<evidence type="ECO:0000256" key="3">
    <source>
        <dbReference type="ARBA" id="ARBA00017144"/>
    </source>
</evidence>
<feature type="binding site" evidence="11">
    <location>
        <begin position="11"/>
        <end position="18"/>
    </location>
    <ligand>
        <name>ATP</name>
        <dbReference type="ChEBI" id="CHEBI:30616"/>
    </ligand>
</feature>
<name>F3ZXS4_MAHA5</name>
<dbReference type="RefSeq" id="WP_013780014.1">
    <property type="nucleotide sequence ID" value="NC_015520.1"/>
</dbReference>
<keyword evidence="8 11" id="KW-0067">ATP-binding</keyword>
<dbReference type="GO" id="GO:0006233">
    <property type="term" value="P:dTDP biosynthetic process"/>
    <property type="evidence" value="ECO:0007669"/>
    <property type="project" value="InterPro"/>
</dbReference>
<evidence type="ECO:0000256" key="2">
    <source>
        <dbReference type="ARBA" id="ARBA00012980"/>
    </source>
</evidence>
<evidence type="ECO:0000256" key="8">
    <source>
        <dbReference type="ARBA" id="ARBA00022840"/>
    </source>
</evidence>
<dbReference type="NCBIfam" id="TIGR00041">
    <property type="entry name" value="DTMP_kinase"/>
    <property type="match status" value="1"/>
</dbReference>
<dbReference type="GO" id="GO:0005829">
    <property type="term" value="C:cytosol"/>
    <property type="evidence" value="ECO:0007669"/>
    <property type="project" value="TreeGrafter"/>
</dbReference>
<dbReference type="EC" id="2.7.4.9" evidence="2 11"/>
<dbReference type="GO" id="GO:0006227">
    <property type="term" value="P:dUDP biosynthetic process"/>
    <property type="evidence" value="ECO:0007669"/>
    <property type="project" value="TreeGrafter"/>
</dbReference>
<dbReference type="GO" id="GO:0006235">
    <property type="term" value="P:dTTP biosynthetic process"/>
    <property type="evidence" value="ECO:0007669"/>
    <property type="project" value="UniProtKB-UniRule"/>
</dbReference>
<evidence type="ECO:0000313" key="13">
    <source>
        <dbReference type="EMBL" id="AEE95581.1"/>
    </source>
</evidence>
<dbReference type="SUPFAM" id="SSF52540">
    <property type="entry name" value="P-loop containing nucleoside triphosphate hydrolases"/>
    <property type="match status" value="1"/>
</dbReference>
<evidence type="ECO:0000256" key="6">
    <source>
        <dbReference type="ARBA" id="ARBA00022741"/>
    </source>
</evidence>
<keyword evidence="14" id="KW-1185">Reference proteome</keyword>
<feature type="domain" description="Thymidylate kinase-like" evidence="12">
    <location>
        <begin position="9"/>
        <end position="198"/>
    </location>
</feature>
<gene>
    <name evidence="11" type="primary">tmk</name>
    <name evidence="13" type="ordered locus">Mahau_0365</name>
</gene>
<keyword evidence="4 11" id="KW-0808">Transferase</keyword>
<proteinExistence type="inferred from homology"/>
<dbReference type="KEGG" id="mas:Mahau_0365"/>
<dbReference type="FunFam" id="3.40.50.300:FF:000225">
    <property type="entry name" value="Thymidylate kinase"/>
    <property type="match status" value="1"/>
</dbReference>
<dbReference type="OrthoDB" id="9774907at2"/>
<dbReference type="Pfam" id="PF02223">
    <property type="entry name" value="Thymidylate_kin"/>
    <property type="match status" value="1"/>
</dbReference>
<evidence type="ECO:0000256" key="1">
    <source>
        <dbReference type="ARBA" id="ARBA00009776"/>
    </source>
</evidence>